<comment type="caution">
    <text evidence="2">The sequence shown here is derived from an EMBL/GenBank/DDBJ whole genome shotgun (WGS) entry which is preliminary data.</text>
</comment>
<name>A0ABW4NWW0_9NOCA</name>
<dbReference type="RefSeq" id="WP_378483242.1">
    <property type="nucleotide sequence ID" value="NZ_JBHUFB010000001.1"/>
</dbReference>
<dbReference type="InterPro" id="IPR041581">
    <property type="entry name" value="Glyoxalase_6"/>
</dbReference>
<gene>
    <name evidence="2" type="ORF">ACFSJG_00515</name>
</gene>
<dbReference type="EMBL" id="JBHUFB010000001">
    <property type="protein sequence ID" value="MFD1810683.1"/>
    <property type="molecule type" value="Genomic_DNA"/>
</dbReference>
<organism evidence="2 3">
    <name type="scientific">Rhodococcus gannanensis</name>
    <dbReference type="NCBI Taxonomy" id="1960308"/>
    <lineage>
        <taxon>Bacteria</taxon>
        <taxon>Bacillati</taxon>
        <taxon>Actinomycetota</taxon>
        <taxon>Actinomycetes</taxon>
        <taxon>Mycobacteriales</taxon>
        <taxon>Nocardiaceae</taxon>
        <taxon>Rhodococcus</taxon>
    </lineage>
</organism>
<evidence type="ECO:0000313" key="3">
    <source>
        <dbReference type="Proteomes" id="UP001597286"/>
    </source>
</evidence>
<evidence type="ECO:0000313" key="2">
    <source>
        <dbReference type="EMBL" id="MFD1810683.1"/>
    </source>
</evidence>
<reference evidence="3" key="1">
    <citation type="journal article" date="2019" name="Int. J. Syst. Evol. Microbiol.">
        <title>The Global Catalogue of Microorganisms (GCM) 10K type strain sequencing project: providing services to taxonomists for standard genome sequencing and annotation.</title>
        <authorList>
            <consortium name="The Broad Institute Genomics Platform"/>
            <consortium name="The Broad Institute Genome Sequencing Center for Infectious Disease"/>
            <person name="Wu L."/>
            <person name="Ma J."/>
        </authorList>
    </citation>
    <scope>NUCLEOTIDE SEQUENCE [LARGE SCALE GENOMIC DNA]</scope>
    <source>
        <strain evidence="3">DT72</strain>
    </source>
</reference>
<keyword evidence="3" id="KW-1185">Reference proteome</keyword>
<dbReference type="Proteomes" id="UP001597286">
    <property type="component" value="Unassembled WGS sequence"/>
</dbReference>
<accession>A0ABW4NWW0</accession>
<proteinExistence type="predicted"/>
<dbReference type="Gene3D" id="3.10.180.10">
    <property type="entry name" value="2,3-Dihydroxybiphenyl 1,2-Dioxygenase, domain 1"/>
    <property type="match status" value="1"/>
</dbReference>
<dbReference type="InterPro" id="IPR029068">
    <property type="entry name" value="Glyas_Bleomycin-R_OHBP_Dase"/>
</dbReference>
<protein>
    <submittedName>
        <fullName evidence="2">VOC family protein</fullName>
    </submittedName>
</protein>
<feature type="domain" description="Glyoxalase-like" evidence="1">
    <location>
        <begin position="6"/>
        <end position="142"/>
    </location>
</feature>
<evidence type="ECO:0000259" key="1">
    <source>
        <dbReference type="Pfam" id="PF18029"/>
    </source>
</evidence>
<sequence>MGYEFQVTVDSQRPHDQAKWWAQTLGWEVEPSDEEMIRGLVAAGRAREEDTLVYDGVLVWKVGAALRDPDHPERPRLLFQLVPEGKTVKNRMHLDVQVGDEERQAVADGLVERGAAVLHHAEQGPFRWITMTDPEGNEFCLT</sequence>
<dbReference type="Pfam" id="PF18029">
    <property type="entry name" value="Glyoxalase_6"/>
    <property type="match status" value="1"/>
</dbReference>
<dbReference type="PANTHER" id="PTHR35908:SF1">
    <property type="entry name" value="CONSERVED PROTEIN"/>
    <property type="match status" value="1"/>
</dbReference>
<dbReference type="SUPFAM" id="SSF54593">
    <property type="entry name" value="Glyoxalase/Bleomycin resistance protein/Dihydroxybiphenyl dioxygenase"/>
    <property type="match status" value="1"/>
</dbReference>
<dbReference type="PANTHER" id="PTHR35908">
    <property type="entry name" value="HYPOTHETICAL FUSION PROTEIN"/>
    <property type="match status" value="1"/>
</dbReference>